<organism evidence="1 2">
    <name type="scientific">Prymnesium parvum</name>
    <name type="common">Toxic golden alga</name>
    <dbReference type="NCBI Taxonomy" id="97485"/>
    <lineage>
        <taxon>Eukaryota</taxon>
        <taxon>Haptista</taxon>
        <taxon>Haptophyta</taxon>
        <taxon>Prymnesiophyceae</taxon>
        <taxon>Prymnesiales</taxon>
        <taxon>Prymnesiaceae</taxon>
        <taxon>Prymnesium</taxon>
    </lineage>
</organism>
<evidence type="ECO:0000313" key="2">
    <source>
        <dbReference type="Proteomes" id="UP001515480"/>
    </source>
</evidence>
<comment type="caution">
    <text evidence="1">The sequence shown here is derived from an EMBL/GenBank/DDBJ whole genome shotgun (WGS) entry which is preliminary data.</text>
</comment>
<proteinExistence type="predicted"/>
<dbReference type="EMBL" id="JBGBPQ010000005">
    <property type="protein sequence ID" value="KAL1523880.1"/>
    <property type="molecule type" value="Genomic_DNA"/>
</dbReference>
<dbReference type="AlphaFoldDB" id="A0AB34JQS0"/>
<dbReference type="Proteomes" id="UP001515480">
    <property type="component" value="Unassembled WGS sequence"/>
</dbReference>
<gene>
    <name evidence="1" type="ORF">AB1Y20_018799</name>
</gene>
<evidence type="ECO:0000313" key="1">
    <source>
        <dbReference type="EMBL" id="KAL1523880.1"/>
    </source>
</evidence>
<name>A0AB34JQS0_PRYPA</name>
<protein>
    <recommendedName>
        <fullName evidence="3">Non-haem dioxygenase N-terminal domain-containing protein</fullName>
    </recommendedName>
</protein>
<dbReference type="SUPFAM" id="SSF51197">
    <property type="entry name" value="Clavaminate synthase-like"/>
    <property type="match status" value="1"/>
</dbReference>
<dbReference type="InterPro" id="IPR027443">
    <property type="entry name" value="IPNS-like_sf"/>
</dbReference>
<keyword evidence="2" id="KW-1185">Reference proteome</keyword>
<dbReference type="Gene3D" id="2.60.120.330">
    <property type="entry name" value="B-lactam Antibiotic, Isopenicillin N Synthase, Chain"/>
    <property type="match status" value="1"/>
</dbReference>
<sequence length="354" mass="38376">MPASPAVVDLSPFTACGSDALSDAARAACAEVARSLLETGVVILRDARVTEEQNNGFLEMMEEYFAQPAEAKLPDCHPELHYQVGATPAHVELPICKSDPACLERIAALDKENKPLPITGPDPKWRFFWRIGERPSEGGFEDLNAAPVVPKAFPQWAETMDAWGGLMLSAVTTCAHMAAIGFGLPPDAFTSRMRHGPHLLAPTGSDMAKHDQVGCTLAGWHNDLNLLTIHGKSRYPGLHAWLRDGTKIAVKVPDGCLLVQAGLQMEHLTGGAVQAGMHEVVVTEETIKARDLWRERQRPTWRVSSTLFSHIASAQVLKPLGRFADEPTAANYPPTTAGDQVMSVLKKIELANGN</sequence>
<evidence type="ECO:0008006" key="3">
    <source>
        <dbReference type="Google" id="ProtNLM"/>
    </source>
</evidence>
<reference evidence="1 2" key="1">
    <citation type="journal article" date="2024" name="Science">
        <title>Giant polyketide synthase enzymes in the biosynthesis of giant marine polyether toxins.</title>
        <authorList>
            <person name="Fallon T.R."/>
            <person name="Shende V.V."/>
            <person name="Wierzbicki I.H."/>
            <person name="Pendleton A.L."/>
            <person name="Watervoot N.F."/>
            <person name="Auber R.P."/>
            <person name="Gonzalez D.J."/>
            <person name="Wisecaver J.H."/>
            <person name="Moore B.S."/>
        </authorList>
    </citation>
    <scope>NUCLEOTIDE SEQUENCE [LARGE SCALE GENOMIC DNA]</scope>
    <source>
        <strain evidence="1 2">12B1</strain>
    </source>
</reference>
<accession>A0AB34JQS0</accession>